<accession>S3CS69</accession>
<reference evidence="2 3" key="1">
    <citation type="journal article" date="2013" name="BMC Genomics">
        <title>The genome and transcriptome of the pine saprophyte Ophiostoma piceae, and a comparison with the bark beetle-associated pine pathogen Grosmannia clavigera.</title>
        <authorList>
            <person name="Haridas S."/>
            <person name="Wang Y."/>
            <person name="Lim L."/>
            <person name="Massoumi Alamouti S."/>
            <person name="Jackman S."/>
            <person name="Docking R."/>
            <person name="Robertson G."/>
            <person name="Birol I."/>
            <person name="Bohlmann J."/>
            <person name="Breuil C."/>
        </authorList>
    </citation>
    <scope>NUCLEOTIDE SEQUENCE [LARGE SCALE GENOMIC DNA]</scope>
    <source>
        <strain evidence="2 3">UAMH 11346</strain>
    </source>
</reference>
<feature type="compositionally biased region" description="Low complexity" evidence="1">
    <location>
        <begin position="34"/>
        <end position="49"/>
    </location>
</feature>
<feature type="compositionally biased region" description="Polar residues" evidence="1">
    <location>
        <begin position="321"/>
        <end position="332"/>
    </location>
</feature>
<feature type="region of interest" description="Disordered" evidence="1">
    <location>
        <begin position="446"/>
        <end position="482"/>
    </location>
</feature>
<organism evidence="2 3">
    <name type="scientific">Ophiostoma piceae (strain UAMH 11346)</name>
    <name type="common">Sap stain fungus</name>
    <dbReference type="NCBI Taxonomy" id="1262450"/>
    <lineage>
        <taxon>Eukaryota</taxon>
        <taxon>Fungi</taxon>
        <taxon>Dikarya</taxon>
        <taxon>Ascomycota</taxon>
        <taxon>Pezizomycotina</taxon>
        <taxon>Sordariomycetes</taxon>
        <taxon>Sordariomycetidae</taxon>
        <taxon>Ophiostomatales</taxon>
        <taxon>Ophiostomataceae</taxon>
        <taxon>Ophiostoma</taxon>
    </lineage>
</organism>
<feature type="compositionally biased region" description="Basic and acidic residues" evidence="1">
    <location>
        <begin position="300"/>
        <end position="320"/>
    </location>
</feature>
<feature type="compositionally biased region" description="Polar residues" evidence="1">
    <location>
        <begin position="270"/>
        <end position="283"/>
    </location>
</feature>
<feature type="region of interest" description="Disordered" evidence="1">
    <location>
        <begin position="31"/>
        <end position="59"/>
    </location>
</feature>
<proteinExistence type="predicted"/>
<name>S3CS69_OPHP1</name>
<dbReference type="EMBL" id="KE148147">
    <property type="protein sequence ID" value="EPE09483.1"/>
    <property type="molecule type" value="Genomic_DNA"/>
</dbReference>
<feature type="compositionally biased region" description="Polar residues" evidence="1">
    <location>
        <begin position="164"/>
        <end position="177"/>
    </location>
</feature>
<gene>
    <name evidence="2" type="ORF">F503_07259</name>
</gene>
<keyword evidence="3" id="KW-1185">Reference proteome</keyword>
<dbReference type="HOGENOM" id="CLU_053552_0_0_1"/>
<feature type="compositionally biased region" description="Basic and acidic residues" evidence="1">
    <location>
        <begin position="408"/>
        <end position="426"/>
    </location>
</feature>
<dbReference type="AlphaFoldDB" id="S3CS69"/>
<feature type="compositionally biased region" description="Low complexity" evidence="1">
    <location>
        <begin position="392"/>
        <end position="403"/>
    </location>
</feature>
<feature type="compositionally biased region" description="Low complexity" evidence="1">
    <location>
        <begin position="205"/>
        <end position="223"/>
    </location>
</feature>
<feature type="compositionally biased region" description="Polar residues" evidence="1">
    <location>
        <begin position="341"/>
        <end position="370"/>
    </location>
</feature>
<dbReference type="OMA" id="AIHTIDD"/>
<protein>
    <submittedName>
        <fullName evidence="2">Uncharacterized protein</fullName>
    </submittedName>
</protein>
<feature type="compositionally biased region" description="Basic and acidic residues" evidence="1">
    <location>
        <begin position="50"/>
        <end position="59"/>
    </location>
</feature>
<sequence length="482" mass="51992">MSLSANVEALLEVYSKCLGLLHVFGDSKKQNTGRSAVVSRPSAVPSHSPDTSKADWDRQSRLSRSLHSDRAKVMEVFSSRLSETGTRLAKGDPRSRSALRRIVNRLTNALSNIFSLRTREAYASQPDGQPLLNYDALRALSNSSRVGAIHTIDDLSVRLKQRAGSRTGSRSGQSVASVRSAKSIKSARLRKATPLSKRASSHTMSTAVPSRTSPTSAPSSSASQKPQHTKTKQEQSQQLPPALPGISNTTKKPSSSHDASKSKKSLRPSVASNRANSPTSVSPKSRKQDAAAKASKPKKKELSKTKHTDKDKKPSKEGSKTSRLSSAETHASGQVPPGYTQAATQTNSRGGSNSVASDGSYTSGSITSTAKAGPLHDGVRLDSRSKPKHSARPLSMLSSSSASTRLGEIPEHKLRRRDVVAEAQDGRVQDSLEYYNIAPAYPMRPLWMPDDGQAGLNGNKNGKEKEKKPDDKKWRFWGRGRA</sequence>
<dbReference type="eggNOG" id="ENOG502SMYH">
    <property type="taxonomic scope" value="Eukaryota"/>
</dbReference>
<dbReference type="OrthoDB" id="5226911at2759"/>
<feature type="compositionally biased region" description="Basic and acidic residues" evidence="1">
    <location>
        <begin position="461"/>
        <end position="474"/>
    </location>
</feature>
<evidence type="ECO:0000313" key="3">
    <source>
        <dbReference type="Proteomes" id="UP000016923"/>
    </source>
</evidence>
<dbReference type="Proteomes" id="UP000016923">
    <property type="component" value="Unassembled WGS sequence"/>
</dbReference>
<dbReference type="STRING" id="1262450.S3CS69"/>
<evidence type="ECO:0000256" key="1">
    <source>
        <dbReference type="SAM" id="MobiDB-lite"/>
    </source>
</evidence>
<evidence type="ECO:0000313" key="2">
    <source>
        <dbReference type="EMBL" id="EPE09483.1"/>
    </source>
</evidence>
<feature type="region of interest" description="Disordered" evidence="1">
    <location>
        <begin position="161"/>
        <end position="426"/>
    </location>
</feature>
<dbReference type="VEuPathDB" id="FungiDB:F503_07259"/>